<evidence type="ECO:0000313" key="2">
    <source>
        <dbReference type="Ensembl" id="ENSCCNP00000023220.1"/>
    </source>
</evidence>
<reference evidence="2" key="1">
    <citation type="submission" date="2023-09" db="UniProtKB">
        <authorList>
            <consortium name="Ensembl"/>
        </authorList>
    </citation>
    <scope>IDENTIFICATION</scope>
</reference>
<feature type="region of interest" description="Disordered" evidence="1">
    <location>
        <begin position="12"/>
        <end position="56"/>
    </location>
</feature>
<accession>A0A8C0ZVS2</accession>
<proteinExistence type="predicted"/>
<evidence type="ECO:0000256" key="1">
    <source>
        <dbReference type="SAM" id="MobiDB-lite"/>
    </source>
</evidence>
<dbReference type="AlphaFoldDB" id="A0A8C0ZVS2"/>
<organism evidence="2">
    <name type="scientific">Castor canadensis</name>
    <name type="common">American beaver</name>
    <dbReference type="NCBI Taxonomy" id="51338"/>
    <lineage>
        <taxon>Eukaryota</taxon>
        <taxon>Metazoa</taxon>
        <taxon>Chordata</taxon>
        <taxon>Craniata</taxon>
        <taxon>Vertebrata</taxon>
        <taxon>Euteleostomi</taxon>
        <taxon>Mammalia</taxon>
        <taxon>Eutheria</taxon>
        <taxon>Euarchontoglires</taxon>
        <taxon>Glires</taxon>
        <taxon>Rodentia</taxon>
        <taxon>Castorimorpha</taxon>
        <taxon>Castoridae</taxon>
        <taxon>Castor</taxon>
    </lineage>
</organism>
<feature type="compositionally biased region" description="Basic residues" evidence="1">
    <location>
        <begin position="19"/>
        <end position="32"/>
    </location>
</feature>
<protein>
    <submittedName>
        <fullName evidence="2">Uncharacterized protein</fullName>
    </submittedName>
</protein>
<name>A0A8C0ZVS2_CASCN</name>
<dbReference type="Ensembl" id="ENSCCNT00000029685.1">
    <property type="protein sequence ID" value="ENSCCNP00000023220.1"/>
    <property type="gene ID" value="ENSCCNG00000022833.1"/>
</dbReference>
<sequence>SFDCLLAETGKNDWQHSRLPSRRPWRSCRRKSSSSMMRASEGTWNRLNKGKKRLQS</sequence>